<comment type="caution">
    <text evidence="1">The sequence shown here is derived from an EMBL/GenBank/DDBJ whole genome shotgun (WGS) entry which is preliminary data.</text>
</comment>
<dbReference type="EMBL" id="QGGO01000007">
    <property type="protein sequence ID" value="PWK27393.1"/>
    <property type="molecule type" value="Genomic_DNA"/>
</dbReference>
<accession>A0A316ECP0</accession>
<proteinExistence type="predicted"/>
<dbReference type="InterPro" id="IPR025427">
    <property type="entry name" value="DUF4160"/>
</dbReference>
<dbReference type="AlphaFoldDB" id="A0A316ECP0"/>
<reference evidence="1 2" key="1">
    <citation type="submission" date="2018-05" db="EMBL/GenBank/DDBJ databases">
        <title>Genomic Encyclopedia of Archaeal and Bacterial Type Strains, Phase II (KMG-II): from individual species to whole genera.</title>
        <authorList>
            <person name="Goeker M."/>
        </authorList>
    </citation>
    <scope>NUCLEOTIDE SEQUENCE [LARGE SCALE GENOMIC DNA]</scope>
    <source>
        <strain evidence="1 2">DSM 22214</strain>
    </source>
</reference>
<evidence type="ECO:0000313" key="1">
    <source>
        <dbReference type="EMBL" id="PWK27393.1"/>
    </source>
</evidence>
<evidence type="ECO:0000313" key="2">
    <source>
        <dbReference type="Proteomes" id="UP000245489"/>
    </source>
</evidence>
<sequence length="84" mass="9860">MFYGLLVSMYYMDNKQHNLPHIHVRYGEEEAVFSIPEGDMIDGVLTKRKRKLVEAWIEIHQEDLMADWSLAVIGEKVFPIEPLK</sequence>
<keyword evidence="2" id="KW-1185">Reference proteome</keyword>
<dbReference type="Pfam" id="PF13711">
    <property type="entry name" value="DUF4160"/>
    <property type="match status" value="1"/>
</dbReference>
<gene>
    <name evidence="1" type="ORF">LV89_01706</name>
</gene>
<name>A0A316ECP0_9BACT</name>
<dbReference type="Proteomes" id="UP000245489">
    <property type="component" value="Unassembled WGS sequence"/>
</dbReference>
<protein>
    <submittedName>
        <fullName evidence="1">Uncharacterized protein DUF4160</fullName>
    </submittedName>
</protein>
<organism evidence="1 2">
    <name type="scientific">Arcicella aurantiaca</name>
    <dbReference type="NCBI Taxonomy" id="591202"/>
    <lineage>
        <taxon>Bacteria</taxon>
        <taxon>Pseudomonadati</taxon>
        <taxon>Bacteroidota</taxon>
        <taxon>Cytophagia</taxon>
        <taxon>Cytophagales</taxon>
        <taxon>Flectobacillaceae</taxon>
        <taxon>Arcicella</taxon>
    </lineage>
</organism>